<dbReference type="GO" id="GO:0045892">
    <property type="term" value="P:negative regulation of DNA-templated transcription"/>
    <property type="evidence" value="ECO:0007669"/>
    <property type="project" value="InterPro"/>
</dbReference>
<dbReference type="InterPro" id="IPR001647">
    <property type="entry name" value="HTH_TetR"/>
</dbReference>
<protein>
    <submittedName>
        <fullName evidence="6">Transcriptional regulator, TetR family</fullName>
    </submittedName>
</protein>
<organism evidence="6 7">
    <name type="scientific">Streptomyces formicae</name>
    <dbReference type="NCBI Taxonomy" id="1616117"/>
    <lineage>
        <taxon>Bacteria</taxon>
        <taxon>Bacillati</taxon>
        <taxon>Actinomycetota</taxon>
        <taxon>Actinomycetes</taxon>
        <taxon>Kitasatosporales</taxon>
        <taxon>Streptomycetaceae</taxon>
        <taxon>Streptomyces</taxon>
    </lineage>
</organism>
<keyword evidence="1" id="KW-0805">Transcription regulation</keyword>
<dbReference type="PANTHER" id="PTHR30055:SF151">
    <property type="entry name" value="TRANSCRIPTIONAL REGULATORY PROTEIN"/>
    <property type="match status" value="1"/>
</dbReference>
<dbReference type="Gene3D" id="1.10.357.10">
    <property type="entry name" value="Tetracycline Repressor, domain 2"/>
    <property type="match status" value="1"/>
</dbReference>
<dbReference type="Proteomes" id="UP000221011">
    <property type="component" value="Chromosome"/>
</dbReference>
<dbReference type="AlphaFoldDB" id="A0A291QJC5"/>
<keyword evidence="7" id="KW-1185">Reference proteome</keyword>
<evidence type="ECO:0000256" key="2">
    <source>
        <dbReference type="ARBA" id="ARBA00023125"/>
    </source>
</evidence>
<dbReference type="KEGG" id="sfk:KY5_6566c"/>
<name>A0A291QJC5_9ACTN</name>
<gene>
    <name evidence="6" type="ORF">KY5_6566c</name>
</gene>
<dbReference type="GO" id="GO:0000976">
    <property type="term" value="F:transcription cis-regulatory region binding"/>
    <property type="evidence" value="ECO:0007669"/>
    <property type="project" value="TreeGrafter"/>
</dbReference>
<evidence type="ECO:0000256" key="4">
    <source>
        <dbReference type="PROSITE-ProRule" id="PRU00335"/>
    </source>
</evidence>
<dbReference type="EMBL" id="CP022685">
    <property type="protein sequence ID" value="ATL31584.1"/>
    <property type="molecule type" value="Genomic_DNA"/>
</dbReference>
<dbReference type="PROSITE" id="PS50977">
    <property type="entry name" value="HTH_TETR_2"/>
    <property type="match status" value="1"/>
</dbReference>
<evidence type="ECO:0000313" key="6">
    <source>
        <dbReference type="EMBL" id="ATL31584.1"/>
    </source>
</evidence>
<dbReference type="SUPFAM" id="SSF48498">
    <property type="entry name" value="Tetracyclin repressor-like, C-terminal domain"/>
    <property type="match status" value="1"/>
</dbReference>
<evidence type="ECO:0000313" key="7">
    <source>
        <dbReference type="Proteomes" id="UP000221011"/>
    </source>
</evidence>
<keyword evidence="3" id="KW-0804">Transcription</keyword>
<sequence length="252" mass="27387">MLGGMANKRAPGHAETRDEWAAKIAALSEPGRTERQGKAPITVGRIMEAAFGLVEAEGFDALTMRRVAAALQTGPASLYAHVRNKAELDELLISELCGRVPVPEPDPARATEQMLEICRSLRDEYLRYPGISRVALASAPNSLEALRLSEGMLTILLAAGVPPRPAAWAIDAAFLYVSAYCFEVSLRYRPDSGADQRVLDRDAVAERYRMLPRDAFPSTVAHIEELTSGEGHERFEFTLTTLLGGLARGPIG</sequence>
<keyword evidence="2 4" id="KW-0238">DNA-binding</keyword>
<feature type="domain" description="HTH tetR-type" evidence="5">
    <location>
        <begin position="40"/>
        <end position="100"/>
    </location>
</feature>
<evidence type="ECO:0000256" key="1">
    <source>
        <dbReference type="ARBA" id="ARBA00023015"/>
    </source>
</evidence>
<dbReference type="PANTHER" id="PTHR30055">
    <property type="entry name" value="HTH-TYPE TRANSCRIPTIONAL REGULATOR RUTR"/>
    <property type="match status" value="1"/>
</dbReference>
<dbReference type="GO" id="GO:0003700">
    <property type="term" value="F:DNA-binding transcription factor activity"/>
    <property type="evidence" value="ECO:0007669"/>
    <property type="project" value="TreeGrafter"/>
</dbReference>
<accession>A0A291QJC5</accession>
<proteinExistence type="predicted"/>
<reference evidence="6 7" key="1">
    <citation type="submission" date="2017-08" db="EMBL/GenBank/DDBJ databases">
        <title>Complete Genome Sequence of Streptomyces formicae KY5, the formicamycin producer.</title>
        <authorList>
            <person name="Holmes N.A."/>
            <person name="Devine R."/>
            <person name="Qin Z."/>
            <person name="Seipke R.F."/>
            <person name="Wilkinson B."/>
            <person name="Hutchings M.I."/>
        </authorList>
    </citation>
    <scope>NUCLEOTIDE SEQUENCE [LARGE SCALE GENOMIC DNA]</scope>
    <source>
        <strain evidence="6 7">KY5</strain>
    </source>
</reference>
<dbReference type="InterPro" id="IPR004111">
    <property type="entry name" value="Repressor_TetR_C"/>
</dbReference>
<dbReference type="Pfam" id="PF02909">
    <property type="entry name" value="TetR_C_1"/>
    <property type="match status" value="1"/>
</dbReference>
<dbReference type="InterPro" id="IPR009057">
    <property type="entry name" value="Homeodomain-like_sf"/>
</dbReference>
<evidence type="ECO:0000259" key="5">
    <source>
        <dbReference type="PROSITE" id="PS50977"/>
    </source>
</evidence>
<dbReference type="InterPro" id="IPR050109">
    <property type="entry name" value="HTH-type_TetR-like_transc_reg"/>
</dbReference>
<evidence type="ECO:0000256" key="3">
    <source>
        <dbReference type="ARBA" id="ARBA00023163"/>
    </source>
</evidence>
<dbReference type="InterPro" id="IPR036271">
    <property type="entry name" value="Tet_transcr_reg_TetR-rel_C_sf"/>
</dbReference>
<dbReference type="SUPFAM" id="SSF46689">
    <property type="entry name" value="Homeodomain-like"/>
    <property type="match status" value="1"/>
</dbReference>
<dbReference type="Pfam" id="PF00440">
    <property type="entry name" value="TetR_N"/>
    <property type="match status" value="1"/>
</dbReference>
<feature type="DNA-binding region" description="H-T-H motif" evidence="4">
    <location>
        <begin position="63"/>
        <end position="82"/>
    </location>
</feature>